<keyword evidence="3" id="KW-1185">Reference proteome</keyword>
<protein>
    <recommendedName>
        <fullName evidence="4">Secreted protein</fullName>
    </recommendedName>
</protein>
<feature type="signal peptide" evidence="1">
    <location>
        <begin position="1"/>
        <end position="25"/>
    </location>
</feature>
<proteinExistence type="predicted"/>
<evidence type="ECO:0000256" key="1">
    <source>
        <dbReference type="SAM" id="SignalP"/>
    </source>
</evidence>
<reference evidence="2" key="1">
    <citation type="submission" date="2023-03" db="EMBL/GenBank/DDBJ databases">
        <title>Massive genome expansion in bonnet fungi (Mycena s.s.) driven by repeated elements and novel gene families across ecological guilds.</title>
        <authorList>
            <consortium name="Lawrence Berkeley National Laboratory"/>
            <person name="Harder C.B."/>
            <person name="Miyauchi S."/>
            <person name="Viragh M."/>
            <person name="Kuo A."/>
            <person name="Thoen E."/>
            <person name="Andreopoulos B."/>
            <person name="Lu D."/>
            <person name="Skrede I."/>
            <person name="Drula E."/>
            <person name="Henrissat B."/>
            <person name="Morin E."/>
            <person name="Kohler A."/>
            <person name="Barry K."/>
            <person name="LaButti K."/>
            <person name="Morin E."/>
            <person name="Salamov A."/>
            <person name="Lipzen A."/>
            <person name="Mereny Z."/>
            <person name="Hegedus B."/>
            <person name="Baldrian P."/>
            <person name="Stursova M."/>
            <person name="Weitz H."/>
            <person name="Taylor A."/>
            <person name="Grigoriev I.V."/>
            <person name="Nagy L.G."/>
            <person name="Martin F."/>
            <person name="Kauserud H."/>
        </authorList>
    </citation>
    <scope>NUCLEOTIDE SEQUENCE</scope>
    <source>
        <strain evidence="2">CBHHK188m</strain>
    </source>
</reference>
<gene>
    <name evidence="2" type="ORF">DFH07DRAFT_76851</name>
</gene>
<comment type="caution">
    <text evidence="2">The sequence shown here is derived from an EMBL/GenBank/DDBJ whole genome shotgun (WGS) entry which is preliminary data.</text>
</comment>
<evidence type="ECO:0000313" key="3">
    <source>
        <dbReference type="Proteomes" id="UP001215280"/>
    </source>
</evidence>
<dbReference type="AlphaFoldDB" id="A0AAD7IBZ1"/>
<dbReference type="Proteomes" id="UP001215280">
    <property type="component" value="Unassembled WGS sequence"/>
</dbReference>
<dbReference type="EMBL" id="JARJLG010000131">
    <property type="protein sequence ID" value="KAJ7739676.1"/>
    <property type="molecule type" value="Genomic_DNA"/>
</dbReference>
<name>A0AAD7IBZ1_9AGAR</name>
<sequence length="159" mass="17377">MTSTLSGVALASLAICVDVWQLAVGTISCPMLDWNGDGRSATRAGRDFRQSTQIERLAGATSKGVEVIAAAAINVSVRKRNNLHVILTQRSAFTDTQPTRERRQTAYDGRPSCQHHELVVTSAASWPISQNLARTLSNMLTLTLRRWKQGPIFEGQGVE</sequence>
<evidence type="ECO:0000313" key="2">
    <source>
        <dbReference type="EMBL" id="KAJ7739676.1"/>
    </source>
</evidence>
<evidence type="ECO:0008006" key="4">
    <source>
        <dbReference type="Google" id="ProtNLM"/>
    </source>
</evidence>
<accession>A0AAD7IBZ1</accession>
<keyword evidence="1" id="KW-0732">Signal</keyword>
<feature type="chain" id="PRO_5042054727" description="Secreted protein" evidence="1">
    <location>
        <begin position="26"/>
        <end position="159"/>
    </location>
</feature>
<organism evidence="2 3">
    <name type="scientific">Mycena maculata</name>
    <dbReference type="NCBI Taxonomy" id="230809"/>
    <lineage>
        <taxon>Eukaryota</taxon>
        <taxon>Fungi</taxon>
        <taxon>Dikarya</taxon>
        <taxon>Basidiomycota</taxon>
        <taxon>Agaricomycotina</taxon>
        <taxon>Agaricomycetes</taxon>
        <taxon>Agaricomycetidae</taxon>
        <taxon>Agaricales</taxon>
        <taxon>Marasmiineae</taxon>
        <taxon>Mycenaceae</taxon>
        <taxon>Mycena</taxon>
    </lineage>
</organism>